<evidence type="ECO:0000259" key="2">
    <source>
        <dbReference type="Pfam" id="PF06985"/>
    </source>
</evidence>
<dbReference type="OrthoDB" id="5386682at2759"/>
<dbReference type="HOGENOM" id="CLU_004184_7_2_1"/>
<dbReference type="VEuPathDB" id="FungiDB:GGTG_10060"/>
<dbReference type="PANTHER" id="PTHR24148:SF73">
    <property type="entry name" value="HET DOMAIN PROTEIN (AFU_ORTHOLOGUE AFUA_8G01020)"/>
    <property type="match status" value="1"/>
</dbReference>
<organism evidence="3">
    <name type="scientific">Gaeumannomyces tritici (strain R3-111a-1)</name>
    <name type="common">Wheat and barley take-all root rot fungus</name>
    <name type="synonym">Gaeumannomyces graminis var. tritici</name>
    <dbReference type="NCBI Taxonomy" id="644352"/>
    <lineage>
        <taxon>Eukaryota</taxon>
        <taxon>Fungi</taxon>
        <taxon>Dikarya</taxon>
        <taxon>Ascomycota</taxon>
        <taxon>Pezizomycotina</taxon>
        <taxon>Sordariomycetes</taxon>
        <taxon>Sordariomycetidae</taxon>
        <taxon>Magnaporthales</taxon>
        <taxon>Magnaporthaceae</taxon>
        <taxon>Gaeumannomyces</taxon>
    </lineage>
</organism>
<accession>J3P976</accession>
<dbReference type="PANTHER" id="PTHR24148">
    <property type="entry name" value="ANKYRIN REPEAT DOMAIN-CONTAINING PROTEIN 39 HOMOLOG-RELATED"/>
    <property type="match status" value="1"/>
</dbReference>
<dbReference type="STRING" id="644352.J3P976"/>
<evidence type="ECO:0000256" key="1">
    <source>
        <dbReference type="SAM" id="MobiDB-lite"/>
    </source>
</evidence>
<reference evidence="4" key="5">
    <citation type="submission" date="2018-04" db="UniProtKB">
        <authorList>
            <consortium name="EnsemblFungi"/>
        </authorList>
    </citation>
    <scope>IDENTIFICATION</scope>
    <source>
        <strain evidence="4">R3-111a-1</strain>
    </source>
</reference>
<reference evidence="3" key="2">
    <citation type="submission" date="2010-07" db="EMBL/GenBank/DDBJ databases">
        <authorList>
            <consortium name="The Broad Institute Genome Sequencing Platform"/>
            <consortium name="Broad Institute Genome Sequencing Center for Infectious Disease"/>
            <person name="Ma L.-J."/>
            <person name="Dead R."/>
            <person name="Young S."/>
            <person name="Zeng Q."/>
            <person name="Koehrsen M."/>
            <person name="Alvarado L."/>
            <person name="Berlin A."/>
            <person name="Chapman S.B."/>
            <person name="Chen Z."/>
            <person name="Freedman E."/>
            <person name="Gellesch M."/>
            <person name="Goldberg J."/>
            <person name="Griggs A."/>
            <person name="Gujja S."/>
            <person name="Heilman E.R."/>
            <person name="Heiman D."/>
            <person name="Hepburn T."/>
            <person name="Howarth C."/>
            <person name="Jen D."/>
            <person name="Larson L."/>
            <person name="Mehta T."/>
            <person name="Neiman D."/>
            <person name="Pearson M."/>
            <person name="Roberts A."/>
            <person name="Saif S."/>
            <person name="Shea T."/>
            <person name="Shenoy N."/>
            <person name="Sisk P."/>
            <person name="Stolte C."/>
            <person name="Sykes S."/>
            <person name="Walk T."/>
            <person name="White J."/>
            <person name="Yandava C."/>
            <person name="Haas B."/>
            <person name="Nusbaum C."/>
            <person name="Birren B."/>
        </authorList>
    </citation>
    <scope>NUCLEOTIDE SEQUENCE</scope>
    <source>
        <strain evidence="3">R3-111a-1</strain>
    </source>
</reference>
<dbReference type="EMBL" id="GL385399">
    <property type="protein sequence ID" value="EJT73212.1"/>
    <property type="molecule type" value="Genomic_DNA"/>
</dbReference>
<dbReference type="InterPro" id="IPR052895">
    <property type="entry name" value="HetReg/Transcr_Mod"/>
</dbReference>
<dbReference type="Pfam" id="PF06985">
    <property type="entry name" value="HET"/>
    <property type="match status" value="1"/>
</dbReference>
<dbReference type="GeneID" id="20350518"/>
<feature type="region of interest" description="Disordered" evidence="1">
    <location>
        <begin position="845"/>
        <end position="865"/>
    </location>
</feature>
<sequence>MLPKLCQKQTGIEHNNRLVKMESQHAIGLEKLTQASDPWPSRPKQLSEVLEKLSAGEILGIEAAVLFTSHVEEAVKEGIPADDVLSFLWGSFGALSPTVPEMHDQLVELVSEMERLRAIVVDGKTVVQWEGLPGFADMMGASVEPGGRYHGQPSYTRHASFLAKLTAKAIPSCDFSRLGVRECTSFLKSSPAHRGDDGKIDQIDIARVELAAQWLSLAPLQLFRALRKEWPEIKTKLEAFSGVDALPDAVQAQIKTAIDAMNTQPKHYQYEPLTGDRTIRILYLFQHSPDQIGCTFIETPVDNPIEPYIALSYTWGTTTTGAPPTDGVITSDDDELSVTPNLYAFLNKAVRSSDHPLGERFFWIDQLCINQADDDEKSAQVAMMGAVYQSADEVVVWLGDGDGETAAGVGAIRRLVERTLQGERELGKDAFAAKMRRMGLEQARDSDGGPRPPFGEAAAVLARPWFQRVWVTQEIAFARSATVLCGDAAPLRWEVLATFADRVAAYRFEELVLKDTTITKVEAPALRGMKQVRKMNYIRENRLHRARADIADIVMASRGFLATDLRDKLFAFYSLVDSQMPKPDYRHSVERVYTDFMAVILVENARPELLSLAGVGSPSRMPGLPSWVVDWSQESSEKYLASKAWYEAAGGSKMAFKVSTDAASGAPRLHCRVVFLDMVLAKGPDHPEELVDRSAMVNYMAQCRELAAAAAARDQLEAGGQTLQEAFWRTMIADSVLDGSSRAPDEFAVKFQSWVQVCEIFATRVVPPEVPARFNGLNDIYELMDEAVEFTLIYNASGGWRRFFVTYSGTTGIGPLGLREDDVVSLIAGTKVAWILRDRAVMAGDGNGMPSGESPNDTGGDQGSRAAGDGHKIYQLVGECYIHGYMSGEGWDEADAVHVTIE</sequence>
<protein>
    <recommendedName>
        <fullName evidence="2">Heterokaryon incompatibility domain-containing protein</fullName>
    </recommendedName>
</protein>
<dbReference type="RefSeq" id="XP_009226186.1">
    <property type="nucleotide sequence ID" value="XM_009227922.1"/>
</dbReference>
<name>J3P976_GAET3</name>
<evidence type="ECO:0000313" key="3">
    <source>
        <dbReference type="EMBL" id="EJT73212.1"/>
    </source>
</evidence>
<reference evidence="3" key="3">
    <citation type="submission" date="2010-09" db="EMBL/GenBank/DDBJ databases">
        <title>Annotation of Gaeumannomyces graminis var. tritici R3-111a-1.</title>
        <authorList>
            <consortium name="The Broad Institute Genome Sequencing Platform"/>
            <person name="Ma L.-J."/>
            <person name="Dead R."/>
            <person name="Young S.K."/>
            <person name="Zeng Q."/>
            <person name="Gargeya S."/>
            <person name="Fitzgerald M."/>
            <person name="Haas B."/>
            <person name="Abouelleil A."/>
            <person name="Alvarado L."/>
            <person name="Arachchi H.M."/>
            <person name="Berlin A."/>
            <person name="Brown A."/>
            <person name="Chapman S.B."/>
            <person name="Chen Z."/>
            <person name="Dunbar C."/>
            <person name="Freedman E."/>
            <person name="Gearin G."/>
            <person name="Gellesch M."/>
            <person name="Goldberg J."/>
            <person name="Griggs A."/>
            <person name="Gujja S."/>
            <person name="Heiman D."/>
            <person name="Howarth C."/>
            <person name="Larson L."/>
            <person name="Lui A."/>
            <person name="MacDonald P.J.P."/>
            <person name="Mehta T."/>
            <person name="Montmayeur A."/>
            <person name="Murphy C."/>
            <person name="Neiman D."/>
            <person name="Pearson M."/>
            <person name="Priest M."/>
            <person name="Roberts A."/>
            <person name="Saif S."/>
            <person name="Shea T."/>
            <person name="Shenoy N."/>
            <person name="Sisk P."/>
            <person name="Stolte C."/>
            <person name="Sykes S."/>
            <person name="Yandava C."/>
            <person name="Wortman J."/>
            <person name="Nusbaum C."/>
            <person name="Birren B."/>
        </authorList>
    </citation>
    <scope>NUCLEOTIDE SEQUENCE</scope>
    <source>
        <strain evidence="3">R3-111a-1</strain>
    </source>
</reference>
<evidence type="ECO:0000313" key="4">
    <source>
        <dbReference type="EnsemblFungi" id="EJT73212"/>
    </source>
</evidence>
<dbReference type="Pfam" id="PF12311">
    <property type="entry name" value="DUF3632"/>
    <property type="match status" value="1"/>
</dbReference>
<dbReference type="Proteomes" id="UP000006039">
    <property type="component" value="Unassembled WGS sequence"/>
</dbReference>
<feature type="domain" description="Heterokaryon incompatibility" evidence="2">
    <location>
        <begin position="308"/>
        <end position="474"/>
    </location>
</feature>
<evidence type="ECO:0000313" key="5">
    <source>
        <dbReference type="Proteomes" id="UP000006039"/>
    </source>
</evidence>
<dbReference type="EnsemblFungi" id="EJT73212">
    <property type="protein sequence ID" value="EJT73212"/>
    <property type="gene ID" value="GGTG_10060"/>
</dbReference>
<keyword evidence="5" id="KW-1185">Reference proteome</keyword>
<reference evidence="4" key="4">
    <citation type="journal article" date="2015" name="G3 (Bethesda)">
        <title>Genome sequences of three phytopathogenic species of the Magnaporthaceae family of fungi.</title>
        <authorList>
            <person name="Okagaki L.H."/>
            <person name="Nunes C.C."/>
            <person name="Sailsbery J."/>
            <person name="Clay B."/>
            <person name="Brown D."/>
            <person name="John T."/>
            <person name="Oh Y."/>
            <person name="Young N."/>
            <person name="Fitzgerald M."/>
            <person name="Haas B.J."/>
            <person name="Zeng Q."/>
            <person name="Young S."/>
            <person name="Adiconis X."/>
            <person name="Fan L."/>
            <person name="Levin J.Z."/>
            <person name="Mitchell T.K."/>
            <person name="Okubara P.A."/>
            <person name="Farman M.L."/>
            <person name="Kohn L.M."/>
            <person name="Birren B."/>
            <person name="Ma L.-J."/>
            <person name="Dean R.A."/>
        </authorList>
    </citation>
    <scope>NUCLEOTIDE SEQUENCE</scope>
    <source>
        <strain evidence="4">R3-111a-1</strain>
    </source>
</reference>
<reference evidence="5" key="1">
    <citation type="submission" date="2010-07" db="EMBL/GenBank/DDBJ databases">
        <title>The genome sequence of Gaeumannomyces graminis var. tritici strain R3-111a-1.</title>
        <authorList>
            <consortium name="The Broad Institute Genome Sequencing Platform"/>
            <person name="Ma L.-J."/>
            <person name="Dead R."/>
            <person name="Young S."/>
            <person name="Zeng Q."/>
            <person name="Koehrsen M."/>
            <person name="Alvarado L."/>
            <person name="Berlin A."/>
            <person name="Chapman S.B."/>
            <person name="Chen Z."/>
            <person name="Freedman E."/>
            <person name="Gellesch M."/>
            <person name="Goldberg J."/>
            <person name="Griggs A."/>
            <person name="Gujja S."/>
            <person name="Heilman E.R."/>
            <person name="Heiman D."/>
            <person name="Hepburn T."/>
            <person name="Howarth C."/>
            <person name="Jen D."/>
            <person name="Larson L."/>
            <person name="Mehta T."/>
            <person name="Neiman D."/>
            <person name="Pearson M."/>
            <person name="Roberts A."/>
            <person name="Saif S."/>
            <person name="Shea T."/>
            <person name="Shenoy N."/>
            <person name="Sisk P."/>
            <person name="Stolte C."/>
            <person name="Sykes S."/>
            <person name="Walk T."/>
            <person name="White J."/>
            <person name="Yandava C."/>
            <person name="Haas B."/>
            <person name="Nusbaum C."/>
            <person name="Birren B."/>
        </authorList>
    </citation>
    <scope>NUCLEOTIDE SEQUENCE [LARGE SCALE GENOMIC DNA]</scope>
    <source>
        <strain evidence="5">R3-111a-1</strain>
    </source>
</reference>
<dbReference type="InterPro" id="IPR022085">
    <property type="entry name" value="OpdG"/>
</dbReference>
<dbReference type="InterPro" id="IPR010730">
    <property type="entry name" value="HET"/>
</dbReference>
<gene>
    <name evidence="4" type="primary">20350518</name>
    <name evidence="3" type="ORF">GGTG_10060</name>
</gene>
<proteinExistence type="predicted"/>
<dbReference type="AlphaFoldDB" id="J3P976"/>